<comment type="caution">
    <text evidence="2">The sequence shown here is derived from an EMBL/GenBank/DDBJ whole genome shotgun (WGS) entry which is preliminary data.</text>
</comment>
<organism evidence="2 3">
    <name type="scientific">Endobacterium cereale</name>
    <dbReference type="NCBI Taxonomy" id="2663029"/>
    <lineage>
        <taxon>Bacteria</taxon>
        <taxon>Pseudomonadati</taxon>
        <taxon>Pseudomonadota</taxon>
        <taxon>Alphaproteobacteria</taxon>
        <taxon>Hyphomicrobiales</taxon>
        <taxon>Rhizobiaceae</taxon>
        <taxon>Endobacterium</taxon>
    </lineage>
</organism>
<sequence length="114" mass="12143">MRYCLTAAFLLSGAFGAMAQATLPSPQKHPCDEDPNSLPCLLSQTTPGPPVLPDGTVGGIVLMPAPRQSGIVNDEAVPLLETPVLGDEPRSGVSEPRRAVTIDRQFQDRVLQDH</sequence>
<evidence type="ECO:0000313" key="2">
    <source>
        <dbReference type="EMBL" id="MQY49680.1"/>
    </source>
</evidence>
<dbReference type="EMBL" id="WIXI01000051">
    <property type="protein sequence ID" value="MQY49680.1"/>
    <property type="molecule type" value="Genomic_DNA"/>
</dbReference>
<dbReference type="AlphaFoldDB" id="A0A6A8AIY0"/>
<evidence type="ECO:0000256" key="1">
    <source>
        <dbReference type="SAM" id="SignalP"/>
    </source>
</evidence>
<dbReference type="RefSeq" id="WP_153359678.1">
    <property type="nucleotide sequence ID" value="NZ_JAYKOO010000001.1"/>
</dbReference>
<feature type="chain" id="PRO_5025558876" evidence="1">
    <location>
        <begin position="20"/>
        <end position="114"/>
    </location>
</feature>
<reference evidence="2 3" key="1">
    <citation type="submission" date="2019-11" db="EMBL/GenBank/DDBJ databases">
        <title>Genome analysis of Rhizobacterium cereale a novel genus and species isolated from maize roots in North Spain.</title>
        <authorList>
            <person name="Menendez E."/>
            <person name="Flores-Felix J.D."/>
            <person name="Ramirez-Bahena M.-H."/>
            <person name="Igual J.M."/>
            <person name="Garcia-Fraile P."/>
            <person name="Peix A."/>
            <person name="Velazquez E."/>
        </authorList>
    </citation>
    <scope>NUCLEOTIDE SEQUENCE [LARGE SCALE GENOMIC DNA]</scope>
    <source>
        <strain evidence="2 3">RZME27</strain>
    </source>
</reference>
<dbReference type="Proteomes" id="UP000435138">
    <property type="component" value="Unassembled WGS sequence"/>
</dbReference>
<evidence type="ECO:0000313" key="3">
    <source>
        <dbReference type="Proteomes" id="UP000435138"/>
    </source>
</evidence>
<feature type="signal peptide" evidence="1">
    <location>
        <begin position="1"/>
        <end position="19"/>
    </location>
</feature>
<protein>
    <submittedName>
        <fullName evidence="2">Uncharacterized protein</fullName>
    </submittedName>
</protein>
<proteinExistence type="predicted"/>
<keyword evidence="1" id="KW-0732">Signal</keyword>
<gene>
    <name evidence="2" type="ORF">GAO09_27000</name>
</gene>
<accession>A0A6A8AIY0</accession>
<name>A0A6A8AIY0_9HYPH</name>
<keyword evidence="3" id="KW-1185">Reference proteome</keyword>